<evidence type="ECO:0000256" key="1">
    <source>
        <dbReference type="ARBA" id="ARBA00004370"/>
    </source>
</evidence>
<feature type="compositionally biased region" description="Basic and acidic residues" evidence="5">
    <location>
        <begin position="336"/>
        <end position="346"/>
    </location>
</feature>
<evidence type="ECO:0000256" key="4">
    <source>
        <dbReference type="ARBA" id="ARBA00023180"/>
    </source>
</evidence>
<dbReference type="InterPro" id="IPR007110">
    <property type="entry name" value="Ig-like_dom"/>
</dbReference>
<dbReference type="EMBL" id="JAGKHQ010000016">
    <property type="protein sequence ID" value="KAG7493854.1"/>
    <property type="molecule type" value="Genomic_DNA"/>
</dbReference>
<evidence type="ECO:0000259" key="8">
    <source>
        <dbReference type="PROSITE" id="PS50835"/>
    </source>
</evidence>
<feature type="compositionally biased region" description="Basic and acidic residues" evidence="5">
    <location>
        <begin position="360"/>
        <end position="381"/>
    </location>
</feature>
<dbReference type="InterPro" id="IPR015631">
    <property type="entry name" value="CD2/SLAM_rcpt"/>
</dbReference>
<keyword evidence="6" id="KW-1133">Transmembrane helix</keyword>
<keyword evidence="2 7" id="KW-0732">Signal</keyword>
<feature type="compositionally biased region" description="Polar residues" evidence="5">
    <location>
        <begin position="614"/>
        <end position="627"/>
    </location>
</feature>
<feature type="signal peptide" evidence="7">
    <location>
        <begin position="1"/>
        <end position="19"/>
    </location>
</feature>
<dbReference type="SMART" id="SM00409">
    <property type="entry name" value="IG"/>
    <property type="match status" value="1"/>
</dbReference>
<keyword evidence="3 6" id="KW-0472">Membrane</keyword>
<dbReference type="PANTHER" id="PTHR12080:SF48">
    <property type="entry name" value="IMMUNOGLOBULIN SUBTYPE DOMAIN-CONTAINING PROTEIN"/>
    <property type="match status" value="1"/>
</dbReference>
<comment type="caution">
    <text evidence="9">The sequence shown here is derived from an EMBL/GenBank/DDBJ whole genome shotgun (WGS) entry which is preliminary data.</text>
</comment>
<dbReference type="GO" id="GO:0016020">
    <property type="term" value="C:membrane"/>
    <property type="evidence" value="ECO:0007669"/>
    <property type="project" value="UniProtKB-SubCell"/>
</dbReference>
<feature type="compositionally biased region" description="Basic and acidic residues" evidence="5">
    <location>
        <begin position="447"/>
        <end position="483"/>
    </location>
</feature>
<feature type="region of interest" description="Disordered" evidence="5">
    <location>
        <begin position="271"/>
        <end position="783"/>
    </location>
</feature>
<dbReference type="AlphaFoldDB" id="A0AAV6QNL0"/>
<keyword evidence="10" id="KW-1185">Reference proteome</keyword>
<gene>
    <name evidence="9" type="ORF">JOB18_017520</name>
</gene>
<feature type="transmembrane region" description="Helical" evidence="6">
    <location>
        <begin position="207"/>
        <end position="230"/>
    </location>
</feature>
<evidence type="ECO:0000256" key="6">
    <source>
        <dbReference type="SAM" id="Phobius"/>
    </source>
</evidence>
<comment type="subcellular location">
    <subcellularLocation>
        <location evidence="1">Membrane</location>
    </subcellularLocation>
</comment>
<feature type="compositionally biased region" description="Basic and acidic residues" evidence="5">
    <location>
        <begin position="708"/>
        <end position="725"/>
    </location>
</feature>
<proteinExistence type="predicted"/>
<dbReference type="PANTHER" id="PTHR12080">
    <property type="entry name" value="SIGNALING LYMPHOCYTIC ACTIVATION MOLECULE"/>
    <property type="match status" value="1"/>
</dbReference>
<reference evidence="9 10" key="1">
    <citation type="journal article" date="2021" name="Sci. Rep.">
        <title>Chromosome anchoring in Senegalese sole (Solea senegalensis) reveals sex-associated markers and genome rearrangements in flatfish.</title>
        <authorList>
            <person name="Guerrero-Cozar I."/>
            <person name="Gomez-Garrido J."/>
            <person name="Berbel C."/>
            <person name="Martinez-Blanch J.F."/>
            <person name="Alioto T."/>
            <person name="Claros M.G."/>
            <person name="Gagnaire P.A."/>
            <person name="Manchado M."/>
        </authorList>
    </citation>
    <scope>NUCLEOTIDE SEQUENCE [LARGE SCALE GENOMIC DNA]</scope>
    <source>
        <strain evidence="9">Sse05_10M</strain>
    </source>
</reference>
<keyword evidence="6" id="KW-0812">Transmembrane</keyword>
<name>A0AAV6QNL0_SOLSE</name>
<evidence type="ECO:0000256" key="5">
    <source>
        <dbReference type="SAM" id="MobiDB-lite"/>
    </source>
</evidence>
<keyword evidence="4" id="KW-0325">Glycoprotein</keyword>
<evidence type="ECO:0000313" key="10">
    <source>
        <dbReference type="Proteomes" id="UP000693946"/>
    </source>
</evidence>
<feature type="compositionally biased region" description="Basic and acidic residues" evidence="5">
    <location>
        <begin position="245"/>
        <end position="261"/>
    </location>
</feature>
<feature type="compositionally biased region" description="Polar residues" evidence="5">
    <location>
        <begin position="484"/>
        <end position="494"/>
    </location>
</feature>
<feature type="compositionally biased region" description="Basic and acidic residues" evidence="5">
    <location>
        <begin position="750"/>
        <end position="783"/>
    </location>
</feature>
<dbReference type="Proteomes" id="UP000693946">
    <property type="component" value="Linkage Group LG4"/>
</dbReference>
<feature type="compositionally biased region" description="Polar residues" evidence="5">
    <location>
        <begin position="685"/>
        <end position="696"/>
    </location>
</feature>
<feature type="compositionally biased region" description="Basic and acidic residues" evidence="5">
    <location>
        <begin position="641"/>
        <end position="674"/>
    </location>
</feature>
<feature type="domain" description="Ig-like" evidence="8">
    <location>
        <begin position="119"/>
        <end position="197"/>
    </location>
</feature>
<evidence type="ECO:0000256" key="2">
    <source>
        <dbReference type="ARBA" id="ARBA00022729"/>
    </source>
</evidence>
<feature type="region of interest" description="Disordered" evidence="5">
    <location>
        <begin position="242"/>
        <end position="261"/>
    </location>
</feature>
<sequence length="783" mass="86689">MVRRFFLAWCVLTSCVVSGQPTYVLQGQTFQLRPPEIPGQPDEILWKHNGNKVVEFNGKEEDVYGKYQRRVILDWVTAELDITDVTSEDSGEYELEAYREKQLYHFRYELQVIDRVAKPTISCNMSNGSSNTHGTQATLTCSAEPTHPRSILKYEWQSRGNVLPGPKLTINLEDEDADQIHTCVVSNPLTNEKATFTSKSCYSDSPVALVASLVTIFIVLVCVVLAIVFCKLKRKACFAKTKTTTNKDEEQRSPAESKHLLDQASTLPSHQPLERLQGDGNMQAGVTSHNKDKDNGHRHVEGHNMDLQDETPKKGHVKGCVAIFNSKSNGQSSPSDTHRGLEKNTDQDEGAVSSPSPLGRKLDQDSSISKDKADVNEDQLRRNLGNEMEPNPAGELDITKDTQSDVKPFLEQPESKPLLDQASTLPSHQPLDRFQGDGNMEAGVTSHNKDKDNGHRHGEDHNTDLQDETPKKGHVKQQVDKFTPKSNGQSSPPDTQRGLEKNTDQDEGAVSSPSPLGIKPDQDSSISKDKADVNEDQLGRHLGNEMEPDPAESEKKEDENEEAESPPAKGNSPPTADKCPPLTQSSPDMRTREGANSDQVTDETSEENVRESHSTGSVKKQPSSRGSETALHAQDPNLSQDEMHTSKDDQGDLDKALSKDESESDHKSNPKVEEMDSEEDLYLDASQQPHQSPTQTEPDDSKTLNNEAHADPEQGPENMRRPKSEESEEQSACDTADLEKGEGEGEDTAEENKKDQCGPKEEKTGSLNMSEDKEREMKTEIDD</sequence>
<protein>
    <submittedName>
        <fullName evidence="9">Neurofilament medium polypeptide-like isoform X7</fullName>
    </submittedName>
</protein>
<feature type="compositionally biased region" description="Basic and acidic residues" evidence="5">
    <location>
        <begin position="289"/>
        <end position="313"/>
    </location>
</feature>
<evidence type="ECO:0000256" key="3">
    <source>
        <dbReference type="ARBA" id="ARBA00023136"/>
    </source>
</evidence>
<feature type="compositionally biased region" description="Basic and acidic residues" evidence="5">
    <location>
        <begin position="520"/>
        <end position="544"/>
    </location>
</feature>
<dbReference type="PROSITE" id="PS50835">
    <property type="entry name" value="IG_LIKE"/>
    <property type="match status" value="1"/>
</dbReference>
<accession>A0AAV6QNL0</accession>
<evidence type="ECO:0000313" key="9">
    <source>
        <dbReference type="EMBL" id="KAG7493854.1"/>
    </source>
</evidence>
<feature type="compositionally biased region" description="Polar residues" evidence="5">
    <location>
        <begin position="325"/>
        <end position="335"/>
    </location>
</feature>
<feature type="chain" id="PRO_5043888070" evidence="7">
    <location>
        <begin position="20"/>
        <end position="783"/>
    </location>
</feature>
<organism evidence="9 10">
    <name type="scientific">Solea senegalensis</name>
    <name type="common">Senegalese sole</name>
    <dbReference type="NCBI Taxonomy" id="28829"/>
    <lineage>
        <taxon>Eukaryota</taxon>
        <taxon>Metazoa</taxon>
        <taxon>Chordata</taxon>
        <taxon>Craniata</taxon>
        <taxon>Vertebrata</taxon>
        <taxon>Euteleostomi</taxon>
        <taxon>Actinopterygii</taxon>
        <taxon>Neopterygii</taxon>
        <taxon>Teleostei</taxon>
        <taxon>Neoteleostei</taxon>
        <taxon>Acanthomorphata</taxon>
        <taxon>Carangaria</taxon>
        <taxon>Pleuronectiformes</taxon>
        <taxon>Pleuronectoidei</taxon>
        <taxon>Soleidae</taxon>
        <taxon>Solea</taxon>
    </lineage>
</organism>
<evidence type="ECO:0000256" key="7">
    <source>
        <dbReference type="SAM" id="SignalP"/>
    </source>
</evidence>
<dbReference type="PROSITE" id="PS51257">
    <property type="entry name" value="PROKAR_LIPOPROTEIN"/>
    <property type="match status" value="1"/>
</dbReference>
<dbReference type="InterPro" id="IPR003599">
    <property type="entry name" value="Ig_sub"/>
</dbReference>